<name>A0ABQ0FP87_APOSI</name>
<dbReference type="InterPro" id="IPR017907">
    <property type="entry name" value="Znf_RING_CS"/>
</dbReference>
<dbReference type="InterPro" id="IPR013320">
    <property type="entry name" value="ConA-like_dom_sf"/>
</dbReference>
<evidence type="ECO:0000256" key="3">
    <source>
        <dbReference type="ARBA" id="ARBA00022833"/>
    </source>
</evidence>
<keyword evidence="9" id="KW-1185">Reference proteome</keyword>
<dbReference type="InterPro" id="IPR003879">
    <property type="entry name" value="Butyrophylin_SPRY"/>
</dbReference>
<dbReference type="SUPFAM" id="SSF57845">
    <property type="entry name" value="B-box zinc-binding domain"/>
    <property type="match status" value="1"/>
</dbReference>
<feature type="domain" description="B30.2/SPRY" evidence="7">
    <location>
        <begin position="261"/>
        <end position="453"/>
    </location>
</feature>
<organism evidence="8 9">
    <name type="scientific">Apodemus speciosus</name>
    <name type="common">Large Japanese field mouse</name>
    <dbReference type="NCBI Taxonomy" id="105296"/>
    <lineage>
        <taxon>Eukaryota</taxon>
        <taxon>Metazoa</taxon>
        <taxon>Chordata</taxon>
        <taxon>Craniata</taxon>
        <taxon>Vertebrata</taxon>
        <taxon>Euteleostomi</taxon>
        <taxon>Mammalia</taxon>
        <taxon>Eutheria</taxon>
        <taxon>Euarchontoglires</taxon>
        <taxon>Glires</taxon>
        <taxon>Rodentia</taxon>
        <taxon>Myomorpha</taxon>
        <taxon>Muroidea</taxon>
        <taxon>Muridae</taxon>
        <taxon>Murinae</taxon>
        <taxon>Apodemus</taxon>
    </lineage>
</organism>
<accession>A0ABQ0FP87</accession>
<evidence type="ECO:0000313" key="9">
    <source>
        <dbReference type="Proteomes" id="UP001623349"/>
    </source>
</evidence>
<keyword evidence="2 4" id="KW-0863">Zinc-finger</keyword>
<dbReference type="SUPFAM" id="SSF57850">
    <property type="entry name" value="RING/U-box"/>
    <property type="match status" value="1"/>
</dbReference>
<evidence type="ECO:0000256" key="1">
    <source>
        <dbReference type="ARBA" id="ARBA00022723"/>
    </source>
</evidence>
<dbReference type="PROSITE" id="PS50089">
    <property type="entry name" value="ZF_RING_2"/>
    <property type="match status" value="1"/>
</dbReference>
<dbReference type="PROSITE" id="PS00518">
    <property type="entry name" value="ZF_RING_1"/>
    <property type="match status" value="1"/>
</dbReference>
<dbReference type="InterPro" id="IPR001841">
    <property type="entry name" value="Znf_RING"/>
</dbReference>
<feature type="domain" description="RING-type" evidence="5">
    <location>
        <begin position="12"/>
        <end position="37"/>
    </location>
</feature>
<evidence type="ECO:0000256" key="4">
    <source>
        <dbReference type="PROSITE-ProRule" id="PRU00024"/>
    </source>
</evidence>
<evidence type="ECO:0000259" key="6">
    <source>
        <dbReference type="PROSITE" id="PS50119"/>
    </source>
</evidence>
<dbReference type="SMART" id="SM00184">
    <property type="entry name" value="RING"/>
    <property type="match status" value="1"/>
</dbReference>
<reference evidence="8 9" key="1">
    <citation type="submission" date="2024-08" db="EMBL/GenBank/DDBJ databases">
        <title>The draft genome of Apodemus speciosus.</title>
        <authorList>
            <person name="Nabeshima K."/>
            <person name="Suzuki S."/>
            <person name="Onuma M."/>
        </authorList>
    </citation>
    <scope>NUCLEOTIDE SEQUENCE [LARGE SCALE GENOMIC DNA]</scope>
    <source>
        <strain evidence="8">IB14-021</strain>
    </source>
</reference>
<dbReference type="PROSITE" id="PS50119">
    <property type="entry name" value="ZF_BBOX"/>
    <property type="match status" value="1"/>
</dbReference>
<comment type="caution">
    <text evidence="8">The sequence shown here is derived from an EMBL/GenBank/DDBJ whole genome shotgun (WGS) entry which is preliminary data.</text>
</comment>
<dbReference type="InterPro" id="IPR001870">
    <property type="entry name" value="B30.2/SPRY"/>
</dbReference>
<keyword evidence="1" id="KW-0479">Metal-binding</keyword>
<dbReference type="Pfam" id="PF15227">
    <property type="entry name" value="zf-C3HC4_4"/>
    <property type="match status" value="1"/>
</dbReference>
<dbReference type="EMBL" id="BAAFST010000017">
    <property type="protein sequence ID" value="GAB1301036.1"/>
    <property type="molecule type" value="Genomic_DNA"/>
</dbReference>
<dbReference type="InterPro" id="IPR043136">
    <property type="entry name" value="B30.2/SPRY_sf"/>
</dbReference>
<dbReference type="InterPro" id="IPR050143">
    <property type="entry name" value="TRIM/RBCC"/>
</dbReference>
<dbReference type="SMART" id="SM00336">
    <property type="entry name" value="BBOX"/>
    <property type="match status" value="1"/>
</dbReference>
<evidence type="ECO:0000313" key="8">
    <source>
        <dbReference type="EMBL" id="GAB1301036.1"/>
    </source>
</evidence>
<dbReference type="Gene3D" id="3.30.160.60">
    <property type="entry name" value="Classic Zinc Finger"/>
    <property type="match status" value="1"/>
</dbReference>
<proteinExistence type="predicted"/>
<evidence type="ECO:0000256" key="2">
    <source>
        <dbReference type="ARBA" id="ARBA00022771"/>
    </source>
</evidence>
<dbReference type="InterPro" id="IPR003877">
    <property type="entry name" value="SPRY_dom"/>
</dbReference>
<sequence length="453" mass="50613">MEILQNPVTIDCGHNFCLQCISRVAKTSQNLQCPLCKLSVSKNTFRPNKLLASIAEKIQTMDPADMQPEGGESRCQRHKEKLHYFCEKDGTFLCVVCRDSKDHKAHNVTLIDEAAHNYKVQIESQARVLGQKDKEIIEEKKRGEGAIWVFRAQVDLEKLKILEEFKLLRQRLDEEESFLLSRLGWLEQQGAKQLGQYVSATEKQLNSLRKLTKSLKTRLQSSSMVLLKDIKDDLSSELKDNMHAEGKKDKSEFMNSLNRAEKESWSLLQKNSSMLFTSVPVTLDKASADPDLTFSQDLKKVTLYIIAGKASNRQAKPRPFYPFHCVRGSPGISSGCQVWEAEIQGPSGGPCMVGVATASAPGSQSQNLSGKSCIWALRISPSGCQPFTNCKSQEHLPVCLKKVGVYVSHQSGEVVFYDATTSKHIYTFQTSFDGKVFPIFGLQAVCSHITLSP</sequence>
<dbReference type="InterPro" id="IPR013083">
    <property type="entry name" value="Znf_RING/FYVE/PHD"/>
</dbReference>
<dbReference type="Proteomes" id="UP001623349">
    <property type="component" value="Unassembled WGS sequence"/>
</dbReference>
<feature type="domain" description="B box-type" evidence="6">
    <location>
        <begin position="70"/>
        <end position="111"/>
    </location>
</feature>
<gene>
    <name evidence="8" type="ORF">APTSU1_001627400</name>
</gene>
<dbReference type="Gene3D" id="3.30.40.10">
    <property type="entry name" value="Zinc/RING finger domain, C3HC4 (zinc finger)"/>
    <property type="match status" value="1"/>
</dbReference>
<dbReference type="SMART" id="SM00449">
    <property type="entry name" value="SPRY"/>
    <property type="match status" value="1"/>
</dbReference>
<keyword evidence="3" id="KW-0862">Zinc</keyword>
<dbReference type="Pfam" id="PF00622">
    <property type="entry name" value="SPRY"/>
    <property type="match status" value="1"/>
</dbReference>
<dbReference type="Gene3D" id="2.60.120.920">
    <property type="match status" value="1"/>
</dbReference>
<evidence type="ECO:0000259" key="7">
    <source>
        <dbReference type="PROSITE" id="PS50188"/>
    </source>
</evidence>
<dbReference type="InterPro" id="IPR000315">
    <property type="entry name" value="Znf_B-box"/>
</dbReference>
<dbReference type="Pfam" id="PF00643">
    <property type="entry name" value="zf-B_box"/>
    <property type="match status" value="1"/>
</dbReference>
<dbReference type="PRINTS" id="PR01407">
    <property type="entry name" value="BUTYPHLNCDUF"/>
</dbReference>
<dbReference type="PROSITE" id="PS50188">
    <property type="entry name" value="B302_SPRY"/>
    <property type="match status" value="1"/>
</dbReference>
<evidence type="ECO:0000259" key="5">
    <source>
        <dbReference type="PROSITE" id="PS50089"/>
    </source>
</evidence>
<protein>
    <submittedName>
        <fullName evidence="8">E3 ubiquitin-protein ligase TRIM31</fullName>
    </submittedName>
</protein>
<dbReference type="SUPFAM" id="SSF49899">
    <property type="entry name" value="Concanavalin A-like lectins/glucanases"/>
    <property type="match status" value="1"/>
</dbReference>
<dbReference type="PANTHER" id="PTHR24103">
    <property type="entry name" value="E3 UBIQUITIN-PROTEIN LIGASE TRIM"/>
    <property type="match status" value="1"/>
</dbReference>